<organism evidence="1 2">
    <name type="scientific">Streptomyces nigrescens</name>
    <dbReference type="NCBI Taxonomy" id="1920"/>
    <lineage>
        <taxon>Bacteria</taxon>
        <taxon>Bacillati</taxon>
        <taxon>Actinomycetota</taxon>
        <taxon>Actinomycetes</taxon>
        <taxon>Kitasatosporales</taxon>
        <taxon>Streptomycetaceae</taxon>
        <taxon>Streptomyces</taxon>
    </lineage>
</organism>
<protein>
    <submittedName>
        <fullName evidence="1">Uncharacterized protein</fullName>
    </submittedName>
</protein>
<proteinExistence type="predicted"/>
<dbReference type="Gene3D" id="3.40.47.10">
    <property type="match status" value="1"/>
</dbReference>
<evidence type="ECO:0000313" key="2">
    <source>
        <dbReference type="Proteomes" id="UP001059597"/>
    </source>
</evidence>
<accession>A0ABM7ZQH3</accession>
<dbReference type="Proteomes" id="UP001059597">
    <property type="component" value="Chromosome"/>
</dbReference>
<dbReference type="EMBL" id="AP026073">
    <property type="protein sequence ID" value="BDM68633.1"/>
    <property type="molecule type" value="Genomic_DNA"/>
</dbReference>
<gene>
    <name evidence="1" type="ORF">HEK616_21200</name>
</gene>
<dbReference type="RefSeq" id="WP_261952615.1">
    <property type="nucleotide sequence ID" value="NZ_AP026073.1"/>
</dbReference>
<evidence type="ECO:0000313" key="1">
    <source>
        <dbReference type="EMBL" id="BDM68633.1"/>
    </source>
</evidence>
<dbReference type="InterPro" id="IPR016039">
    <property type="entry name" value="Thiolase-like"/>
</dbReference>
<keyword evidence="2" id="KW-1185">Reference proteome</keyword>
<name>A0ABM7ZQH3_STRNI</name>
<dbReference type="SUPFAM" id="SSF53901">
    <property type="entry name" value="Thiolase-like"/>
    <property type="match status" value="1"/>
</dbReference>
<reference evidence="1" key="1">
    <citation type="submission" date="2022-06" db="EMBL/GenBank/DDBJ databases">
        <title>Complete genome sequence of Streptomyces nigrescens HEK616.</title>
        <authorList>
            <person name="Asamizu S."/>
            <person name="Onaka H."/>
        </authorList>
    </citation>
    <scope>NUCLEOTIDE SEQUENCE</scope>
    <source>
        <strain evidence="1">HEK616</strain>
    </source>
</reference>
<sequence>MTLALTVSAMAHRRFPAGATRPGAADDDRYHAEVAAAAGVPLRDGIRPTVTGSTFEEMAVALLDPLGAQDHPVDLLLLAYATPDLTPLTLTGPTLAARLPGRPRLFGITDTGVSAPFTMLALARSSVLRHRLRRVLAFAFDQSDLPYDVPLPPDRRVAGDAAVALVVEPAPDGAPDALRVRQRSGVPAKEVPRTLDALAAELAADGASTILVGAGVGERWQPRIPHSVLRHTPRGWPCTALFGALARLRPAPDDAPVLLAEYDRSLGDLSVCRVGPVAA</sequence>